<comment type="caution">
    <text evidence="1">The sequence shown here is derived from an EMBL/GenBank/DDBJ whole genome shotgun (WGS) entry which is preliminary data.</text>
</comment>
<name>A0A5M7C131_SACHI</name>
<reference evidence="1 2" key="1">
    <citation type="submission" date="2019-09" db="EMBL/GenBank/DDBJ databases">
        <title>Draft genome sequence of the thermophilic Saccharopolyspora hirsuta VKM Ac-666T.</title>
        <authorList>
            <person name="Lobastova T.G."/>
            <person name="Fokina V."/>
            <person name="Bragin E.Y."/>
            <person name="Shtratnikova V.Y."/>
            <person name="Starodumova I.P."/>
            <person name="Tarlachkov S.V."/>
            <person name="Donova M.V."/>
        </authorList>
    </citation>
    <scope>NUCLEOTIDE SEQUENCE [LARGE SCALE GENOMIC DNA]</scope>
    <source>
        <strain evidence="1 2">VKM Ac-666</strain>
    </source>
</reference>
<keyword evidence="2" id="KW-1185">Reference proteome</keyword>
<proteinExistence type="predicted"/>
<organism evidence="1 2">
    <name type="scientific">Saccharopolyspora hirsuta</name>
    <dbReference type="NCBI Taxonomy" id="1837"/>
    <lineage>
        <taxon>Bacteria</taxon>
        <taxon>Bacillati</taxon>
        <taxon>Actinomycetota</taxon>
        <taxon>Actinomycetes</taxon>
        <taxon>Pseudonocardiales</taxon>
        <taxon>Pseudonocardiaceae</taxon>
        <taxon>Saccharopolyspora</taxon>
    </lineage>
</organism>
<protein>
    <submittedName>
        <fullName evidence="1">Uncharacterized protein</fullName>
    </submittedName>
</protein>
<dbReference type="Proteomes" id="UP000323946">
    <property type="component" value="Unassembled WGS sequence"/>
</dbReference>
<evidence type="ECO:0000313" key="2">
    <source>
        <dbReference type="Proteomes" id="UP000323946"/>
    </source>
</evidence>
<sequence>MSDVEEDSSAGIGSESRWAHFVESGGCTLEILDENAVMDTAYYDPSAGDVDPRSEGCREGAREFARKFYAAVQPR</sequence>
<dbReference type="EMBL" id="VWPH01000003">
    <property type="protein sequence ID" value="KAA5836136.1"/>
    <property type="molecule type" value="Genomic_DNA"/>
</dbReference>
<accession>A0A5M7C131</accession>
<dbReference type="AlphaFoldDB" id="A0A5M7C131"/>
<dbReference type="OrthoDB" id="3677989at2"/>
<evidence type="ECO:0000313" key="1">
    <source>
        <dbReference type="EMBL" id="KAA5836136.1"/>
    </source>
</evidence>
<gene>
    <name evidence="1" type="ORF">F1721_07325</name>
</gene>
<dbReference type="RefSeq" id="WP_150065795.1">
    <property type="nucleotide sequence ID" value="NZ_JBEPDJ010000003.1"/>
</dbReference>